<dbReference type="Gene3D" id="2.40.170.20">
    <property type="entry name" value="TonB-dependent receptor, beta-barrel domain"/>
    <property type="match status" value="1"/>
</dbReference>
<keyword evidence="6 8" id="KW-0472">Membrane</keyword>
<dbReference type="NCBIfam" id="TIGR04057">
    <property type="entry name" value="SusC_RagA_signa"/>
    <property type="match status" value="1"/>
</dbReference>
<feature type="signal peptide" evidence="10">
    <location>
        <begin position="1"/>
        <end position="30"/>
    </location>
</feature>
<dbReference type="NCBIfam" id="TIGR04056">
    <property type="entry name" value="OMP_RagA_SusC"/>
    <property type="match status" value="1"/>
</dbReference>
<comment type="caution">
    <text evidence="13">The sequence shown here is derived from an EMBL/GenBank/DDBJ whole genome shotgun (WGS) entry which is preliminary data.</text>
</comment>
<evidence type="ECO:0000256" key="8">
    <source>
        <dbReference type="PROSITE-ProRule" id="PRU01360"/>
    </source>
</evidence>
<keyword evidence="14" id="KW-1185">Reference proteome</keyword>
<comment type="similarity">
    <text evidence="8 9">Belongs to the TonB-dependent receptor family.</text>
</comment>
<evidence type="ECO:0000256" key="6">
    <source>
        <dbReference type="ARBA" id="ARBA00023136"/>
    </source>
</evidence>
<dbReference type="Pfam" id="PF00593">
    <property type="entry name" value="TonB_dep_Rec_b-barrel"/>
    <property type="match status" value="1"/>
</dbReference>
<dbReference type="InterPro" id="IPR023997">
    <property type="entry name" value="TonB-dep_OMP_SusC/RagA_CS"/>
</dbReference>
<accession>A0ABT3CP65</accession>
<dbReference type="SUPFAM" id="SSF49464">
    <property type="entry name" value="Carboxypeptidase regulatory domain-like"/>
    <property type="match status" value="1"/>
</dbReference>
<evidence type="ECO:0000256" key="3">
    <source>
        <dbReference type="ARBA" id="ARBA00022452"/>
    </source>
</evidence>
<dbReference type="Pfam" id="PF07715">
    <property type="entry name" value="Plug"/>
    <property type="match status" value="1"/>
</dbReference>
<organism evidence="13 14">
    <name type="scientific">Reichenbachiella ulvae</name>
    <dbReference type="NCBI Taxonomy" id="2980104"/>
    <lineage>
        <taxon>Bacteria</taxon>
        <taxon>Pseudomonadati</taxon>
        <taxon>Bacteroidota</taxon>
        <taxon>Cytophagia</taxon>
        <taxon>Cytophagales</taxon>
        <taxon>Reichenbachiellaceae</taxon>
        <taxon>Reichenbachiella</taxon>
    </lineage>
</organism>
<evidence type="ECO:0000256" key="1">
    <source>
        <dbReference type="ARBA" id="ARBA00004571"/>
    </source>
</evidence>
<evidence type="ECO:0000259" key="12">
    <source>
        <dbReference type="Pfam" id="PF07715"/>
    </source>
</evidence>
<name>A0ABT3CP65_9BACT</name>
<protein>
    <submittedName>
        <fullName evidence="13">TonB-dependent receptor</fullName>
    </submittedName>
</protein>
<dbReference type="Gene3D" id="2.60.40.1120">
    <property type="entry name" value="Carboxypeptidase-like, regulatory domain"/>
    <property type="match status" value="1"/>
</dbReference>
<dbReference type="Gene3D" id="2.170.130.10">
    <property type="entry name" value="TonB-dependent receptor, plug domain"/>
    <property type="match status" value="1"/>
</dbReference>
<proteinExistence type="inferred from homology"/>
<evidence type="ECO:0000256" key="10">
    <source>
        <dbReference type="SAM" id="SignalP"/>
    </source>
</evidence>
<dbReference type="PROSITE" id="PS52016">
    <property type="entry name" value="TONB_DEPENDENT_REC_3"/>
    <property type="match status" value="1"/>
</dbReference>
<keyword evidence="10" id="KW-0732">Signal</keyword>
<comment type="subcellular location">
    <subcellularLocation>
        <location evidence="1 8">Cell outer membrane</location>
        <topology evidence="1 8">Multi-pass membrane protein</topology>
    </subcellularLocation>
</comment>
<dbReference type="RefSeq" id="WP_264136308.1">
    <property type="nucleotide sequence ID" value="NZ_JAOYOD010000001.1"/>
</dbReference>
<evidence type="ECO:0000313" key="14">
    <source>
        <dbReference type="Proteomes" id="UP001300692"/>
    </source>
</evidence>
<gene>
    <name evidence="13" type="ORF">N7U62_02545</name>
</gene>
<keyword evidence="7 8" id="KW-0998">Cell outer membrane</keyword>
<dbReference type="InterPro" id="IPR036942">
    <property type="entry name" value="Beta-barrel_TonB_sf"/>
</dbReference>
<keyword evidence="4 8" id="KW-0812">Transmembrane</keyword>
<evidence type="ECO:0000256" key="9">
    <source>
        <dbReference type="RuleBase" id="RU003357"/>
    </source>
</evidence>
<keyword evidence="3 8" id="KW-1134">Transmembrane beta strand</keyword>
<evidence type="ECO:0000259" key="11">
    <source>
        <dbReference type="Pfam" id="PF00593"/>
    </source>
</evidence>
<dbReference type="InterPro" id="IPR000531">
    <property type="entry name" value="Beta-barrel_TonB"/>
</dbReference>
<feature type="domain" description="TonB-dependent receptor-like beta-barrel" evidence="11">
    <location>
        <begin position="492"/>
        <end position="815"/>
    </location>
</feature>
<dbReference type="InterPro" id="IPR008969">
    <property type="entry name" value="CarboxyPept-like_regulatory"/>
</dbReference>
<evidence type="ECO:0000256" key="4">
    <source>
        <dbReference type="ARBA" id="ARBA00022692"/>
    </source>
</evidence>
<dbReference type="SUPFAM" id="SSF56935">
    <property type="entry name" value="Porins"/>
    <property type="match status" value="1"/>
</dbReference>
<evidence type="ECO:0000256" key="7">
    <source>
        <dbReference type="ARBA" id="ARBA00023237"/>
    </source>
</evidence>
<evidence type="ECO:0000256" key="2">
    <source>
        <dbReference type="ARBA" id="ARBA00022448"/>
    </source>
</evidence>
<feature type="chain" id="PRO_5047254865" evidence="10">
    <location>
        <begin position="31"/>
        <end position="1046"/>
    </location>
</feature>
<dbReference type="InterPro" id="IPR037066">
    <property type="entry name" value="Plug_dom_sf"/>
</dbReference>
<dbReference type="EMBL" id="JAOYOD010000001">
    <property type="protein sequence ID" value="MCV9385520.1"/>
    <property type="molecule type" value="Genomic_DNA"/>
</dbReference>
<evidence type="ECO:0000313" key="13">
    <source>
        <dbReference type="EMBL" id="MCV9385520.1"/>
    </source>
</evidence>
<dbReference type="InterPro" id="IPR039426">
    <property type="entry name" value="TonB-dep_rcpt-like"/>
</dbReference>
<evidence type="ECO:0000256" key="5">
    <source>
        <dbReference type="ARBA" id="ARBA00023077"/>
    </source>
</evidence>
<dbReference type="InterPro" id="IPR023996">
    <property type="entry name" value="TonB-dep_OMP_SusC/RagA"/>
</dbReference>
<dbReference type="Pfam" id="PF13715">
    <property type="entry name" value="CarbopepD_reg_2"/>
    <property type="match status" value="1"/>
</dbReference>
<reference evidence="13 14" key="1">
    <citation type="submission" date="2022-10" db="EMBL/GenBank/DDBJ databases">
        <title>Comparative genomics and taxonomic characterization of three novel marine species of genus Reichenbachiella exhibiting antioxidant and polysaccharide degradation activities.</title>
        <authorList>
            <person name="Muhammad N."/>
            <person name="Lee Y.-J."/>
            <person name="Ko J."/>
            <person name="Kim S.-G."/>
        </authorList>
    </citation>
    <scope>NUCLEOTIDE SEQUENCE [LARGE SCALE GENOMIC DNA]</scope>
    <source>
        <strain evidence="13 14">ABR2-5</strain>
    </source>
</reference>
<feature type="domain" description="TonB-dependent receptor plug" evidence="12">
    <location>
        <begin position="126"/>
        <end position="231"/>
    </location>
</feature>
<dbReference type="InterPro" id="IPR012910">
    <property type="entry name" value="Plug_dom"/>
</dbReference>
<dbReference type="Proteomes" id="UP001300692">
    <property type="component" value="Unassembled WGS sequence"/>
</dbReference>
<keyword evidence="13" id="KW-0675">Receptor</keyword>
<sequence length="1046" mass="114025">MKLQTLQMWKRFTRPLMILCLTMLWGFAQAQESTVSGKVTDDTGESLPGVSILIKGTAKGTVTDMDGNYSIKVDGPDAVLSYSFIGYLTQEVTVGSRTTIDMNLPMDVQSLEEVIVVGYGEQKKSLSTGAISSVKAKELQTVSTGRIDQALQGRTAGVNIKPTSGSPGAGMKIRIRGTGSNGSSDPLFIIDGVRTGSGGMDYLSPNDVESIEILKDAASAAIYGAEGANGVVIVTTKKGKPNTGVVTYSGQYGVQSAQPGLMSMMDAQQYQTYMEEAAVPGAPTAADVNGIGAGTDWLDETMEDAPQQSHTLSFSGGTEKSTYFVSGTIFQQDGIIGGDKARFNRYTARLNSNHKLKEWLTVGENLSYSYINKSGLAENDEFGGLVASALALDPITPVAYTGNTLPSHVQTALDANQPLVRDSDGNIYGISNYVRGEYGNPLARIDLAKGQTVQNKILGNAFVEIKPIEGLKITSRGGIDAAFQRHHNWSPTFWFSSESLNNTATGSDSWDEWYTWQWENFANYDKTFGDHHVNVLIGNAMQKYTYNNVNGSYSGLFREEDKWSYGDYTPDDIDRIGSRPEYRSLSSYYGRVSYDFAGKYLFNATLRRDGSSMLSDGNQWGTFPSASLGWVISNENFFPSGISDVVNYAKLRVSWGQNGSLSNLSPGQWQSSIATNVGGVIRYPQPDGTYVSGAAPSNLENPFLTWETSEQVDIGLDLRLFNGQLTFTADYYEKKTKDLITPGAPPLFAGNSLPYVNAGDVLNKGFEFDLGFNSEASKEFQYGINVNLSTLKNEVTYLDPNYPKIAGANIGTGWGGVTQFEEGYPVWYFSGYKTAGIFQNQQEIDDYVAENGLTGYNPVPGDPIVIDVDEDGAISPSDQTYIGDPNPDVFFGARVNLAYKGFDFLVFAQGQAGNEVVMGFNRTDRPTANKPEFFFTDRWDGDGSTNDWFRANTSGGLAYSSDYMVFDGSFVKIRQLQLGYTLPSSVTESINVKNVRFYVSLDNFFTFTNYPGMDPEAGSGANNSQGIDRGYYPVPRTFVGGLTFSF</sequence>
<keyword evidence="2 8" id="KW-0813">Transport</keyword>
<keyword evidence="5 9" id="KW-0798">TonB box</keyword>